<accession>A0A5B8HWG8</accession>
<feature type="transmembrane region" description="Helical" evidence="1">
    <location>
        <begin position="7"/>
        <end position="27"/>
    </location>
</feature>
<dbReference type="EMBL" id="MK250087">
    <property type="protein sequence ID" value="QDY52093.1"/>
    <property type="molecule type" value="Genomic_DNA"/>
</dbReference>
<evidence type="ECO:0000256" key="1">
    <source>
        <dbReference type="SAM" id="Phobius"/>
    </source>
</evidence>
<keyword evidence="1" id="KW-0472">Membrane</keyword>
<feature type="transmembrane region" description="Helical" evidence="1">
    <location>
        <begin position="42"/>
        <end position="60"/>
    </location>
</feature>
<protein>
    <submittedName>
        <fullName evidence="2">Uncharacterized protein</fullName>
    </submittedName>
</protein>
<reference evidence="2" key="1">
    <citation type="submission" date="2018-11" db="EMBL/GenBank/DDBJ databases">
        <title>A distinct lineage of giant viruses engineers rhodopsin photosystems in predatory marine eukaryotes.</title>
        <authorList>
            <person name="Needham D.M."/>
            <person name="Yoshizawa S."/>
            <person name="Hosaka T."/>
            <person name="Poirier C."/>
            <person name="Choi C.-J."/>
            <person name="Hehenberger E."/>
            <person name="Irwin N.A.T."/>
            <person name="Wilken S."/>
            <person name="Yung C.-M."/>
            <person name="Bachy C."/>
            <person name="Kurihara R."/>
            <person name="Nakajima Y."/>
            <person name="Kojima K."/>
            <person name="Kimura-Someya T."/>
            <person name="Leonard G."/>
            <person name="Malmstrom R.R."/>
            <person name="Mende D."/>
            <person name="Olson D.K."/>
            <person name="Sudo Y."/>
            <person name="Sudek S."/>
            <person name="Richards T.A."/>
            <person name="DeLong E.F."/>
            <person name="Keeling P.J."/>
            <person name="Santoro A.E."/>
            <person name="Shirouzu M."/>
            <person name="Iwasaki W."/>
            <person name="Worden A.Z."/>
        </authorList>
    </citation>
    <scope>NUCLEOTIDE SEQUENCE</scope>
</reference>
<feature type="transmembrane region" description="Helical" evidence="1">
    <location>
        <begin position="72"/>
        <end position="92"/>
    </location>
</feature>
<feature type="transmembrane region" description="Helical" evidence="1">
    <location>
        <begin position="112"/>
        <end position="133"/>
    </location>
</feature>
<gene>
    <name evidence="2" type="ORF">3_72</name>
</gene>
<proteinExistence type="predicted"/>
<keyword evidence="1" id="KW-0812">Transmembrane</keyword>
<keyword evidence="1" id="KW-1133">Transmembrane helix</keyword>
<sequence>MNIIKIVVLLECLYFFVYNLVLTKIILKWKGCVCVEDYRKDYIFYFGIFYLIYILVFLAYPKIILSQFNKILTLVLVPLTILYCIYLYNYINLLEKRSCDCVLSKELNAFKIYTYILIGLLIFSYIFLAIYFMNSEEYEGLIINFINNNSNVYKNVKNIKNVKNKNYSIYKNIPVNYIKKKIN</sequence>
<name>A0A5B8HWG8_9VIRU</name>
<organism evidence="2">
    <name type="scientific">Mimiviridae sp. ChoanoV1</name>
    <dbReference type="NCBI Taxonomy" id="2596887"/>
    <lineage>
        <taxon>Viruses</taxon>
        <taxon>Varidnaviria</taxon>
        <taxon>Bamfordvirae</taxon>
        <taxon>Nucleocytoviricota</taxon>
        <taxon>Megaviricetes</taxon>
        <taxon>Imitervirales</taxon>
        <taxon>Schizomimiviridae</taxon>
    </lineage>
</organism>
<evidence type="ECO:0000313" key="2">
    <source>
        <dbReference type="EMBL" id="QDY52093.1"/>
    </source>
</evidence>